<dbReference type="PROSITE" id="PS51208">
    <property type="entry name" value="AUTOTRANSPORTER"/>
    <property type="match status" value="1"/>
</dbReference>
<dbReference type="PANTHER" id="PTHR13802:SF59">
    <property type="entry name" value="SUSHI DOMAIN-CONTAINING PROTEIN 2"/>
    <property type="match status" value="1"/>
</dbReference>
<dbReference type="eggNOG" id="COG3468">
    <property type="taxonomic scope" value="Bacteria"/>
</dbReference>
<dbReference type="KEGG" id="mno:Mnod_1330"/>
<dbReference type="NCBIfam" id="TIGR01414">
    <property type="entry name" value="autotrans_barl"/>
    <property type="match status" value="1"/>
</dbReference>
<accession>B8ILY6</accession>
<dbReference type="GO" id="GO:0007160">
    <property type="term" value="P:cell-matrix adhesion"/>
    <property type="evidence" value="ECO:0007669"/>
    <property type="project" value="InterPro"/>
</dbReference>
<gene>
    <name evidence="2" type="ordered locus">Mnod_1330</name>
</gene>
<evidence type="ECO:0000313" key="2">
    <source>
        <dbReference type="EMBL" id="ACL56330.1"/>
    </source>
</evidence>
<dbReference type="PANTHER" id="PTHR13802">
    <property type="entry name" value="MUCIN 4-RELATED"/>
    <property type="match status" value="1"/>
</dbReference>
<reference evidence="2 3" key="1">
    <citation type="submission" date="2009-01" db="EMBL/GenBank/DDBJ databases">
        <title>Complete sequence of chromosome of Methylobacterium nodulans ORS 2060.</title>
        <authorList>
            <consortium name="US DOE Joint Genome Institute"/>
            <person name="Lucas S."/>
            <person name="Copeland A."/>
            <person name="Lapidus A."/>
            <person name="Glavina del Rio T."/>
            <person name="Dalin E."/>
            <person name="Tice H."/>
            <person name="Bruce D."/>
            <person name="Goodwin L."/>
            <person name="Pitluck S."/>
            <person name="Sims D."/>
            <person name="Brettin T."/>
            <person name="Detter J.C."/>
            <person name="Han C."/>
            <person name="Larimer F."/>
            <person name="Land M."/>
            <person name="Hauser L."/>
            <person name="Kyrpides N."/>
            <person name="Ivanova N."/>
            <person name="Marx C.J."/>
            <person name="Richardson P."/>
        </authorList>
    </citation>
    <scope>NUCLEOTIDE SEQUENCE [LARGE SCALE GENOMIC DNA]</scope>
    <source>
        <strain evidence="3">LMG 21967 / CNCM I-2342 / ORS 2060</strain>
    </source>
</reference>
<dbReference type="InterPro" id="IPR011050">
    <property type="entry name" value="Pectin_lyase_fold/virulence"/>
</dbReference>
<dbReference type="InterPro" id="IPR003886">
    <property type="entry name" value="NIDO_dom"/>
</dbReference>
<dbReference type="RefSeq" id="WP_015928026.1">
    <property type="nucleotide sequence ID" value="NC_011894.1"/>
</dbReference>
<dbReference type="Gene3D" id="2.160.20.20">
    <property type="match status" value="1"/>
</dbReference>
<dbReference type="InterPro" id="IPR036709">
    <property type="entry name" value="Autotransporte_beta_dom_sf"/>
</dbReference>
<dbReference type="Gene3D" id="2.40.128.130">
    <property type="entry name" value="Autotransporter beta-domain"/>
    <property type="match status" value="1"/>
</dbReference>
<dbReference type="Pfam" id="PF06119">
    <property type="entry name" value="NIDO"/>
    <property type="match status" value="1"/>
</dbReference>
<protein>
    <submittedName>
        <fullName evidence="2">Outer membrane autotransporter barrel domain protein</fullName>
    </submittedName>
</protein>
<evidence type="ECO:0000259" key="1">
    <source>
        <dbReference type="PROSITE" id="PS51208"/>
    </source>
</evidence>
<keyword evidence="3" id="KW-1185">Reference proteome</keyword>
<dbReference type="SMART" id="SM00869">
    <property type="entry name" value="Autotransporter"/>
    <property type="match status" value="1"/>
</dbReference>
<dbReference type="HOGENOM" id="CLU_280160_0_0_5"/>
<dbReference type="STRING" id="460265.Mnod_1330"/>
<organism evidence="2 3">
    <name type="scientific">Methylobacterium nodulans (strain LMG 21967 / CNCM I-2342 / ORS 2060)</name>
    <dbReference type="NCBI Taxonomy" id="460265"/>
    <lineage>
        <taxon>Bacteria</taxon>
        <taxon>Pseudomonadati</taxon>
        <taxon>Pseudomonadota</taxon>
        <taxon>Alphaproteobacteria</taxon>
        <taxon>Hyphomicrobiales</taxon>
        <taxon>Methylobacteriaceae</taxon>
        <taxon>Methylobacterium</taxon>
    </lineage>
</organism>
<dbReference type="SUPFAM" id="SSF51126">
    <property type="entry name" value="Pectin lyase-like"/>
    <property type="match status" value="1"/>
</dbReference>
<sequence length="1122" mass="112489">MLGCESGRAHGLDRMRRLLLLGVSFAGLPVLATSALAQAVVPGFDANQLARNDDGSTGAVSLPFAANFFGATYSELYVNNNGNVTFGSPLSQFTPTGLGAGYRGAPIIAPFFSDVDTRNPASGVTSYGTGTYAGRAAFGVTWPGVGYFDSHADKTNTFQLIMASRPDTGSGNFDIYFNYARIQFETGDASGGTNGLGGTSAAAGYSAGTGASGTYYEIPGSLVNGAFLDGGPNALATSSNNGVPGQFLFPVRNGVVLFANVCQAGDNASTTTTANCGPNRSYTGGIFYTPLNNFTLNVLDNTTITGGSGSAVLVMPTTLSEGGNPAGSVTVNVNASATINAPGGAGIEIDSHAGSGAGIVKSAGTITAATVGILGDTNTGAVTLGNAGTITAPIGISGASRTLTSLSNTGTITASYAGLVGGAFSGTVAIDNSGTIGFGRFGILGGNVSGPLTLTNTGALTQTGTPSAAPATGLPASIAASVPGSGSYGIFARGGAAISILNGPSGTITAETGIDAAVLTSAPGLPAAASLGSLNITNLGTITATGAAITTASSAVASQVTNAGTLTGSIALSNGSSFTNTETGRVNITGPSSFGGGTLSNAGGISLASTSLTGLSSFTNQSGGLLIATGDSSIGSQTQPASVINAGTISLVNGHAGDTLTINGNYTGRNGLLAVEFATQTSASDRLVINGNASGSTGVVVTNLTQAVPFTTGAPFVTVTGTAAANAFTLAGAQNFGTLEAVLVSSANTAGGTSIGIGAVPTAIGLSAPTAVIAARTIAFQGGTAVLDRVTQLRDEKRQVDSGQPSMPQALQYNGLSQYSALVTKDPIAPKLAEPAPQTTTRPAVWARAYGDFESRSGFSSFSFAGQNFVRDLGYSQTSGGFLAGSDVVISGLTKPDDGLILGVMGGYTLAGVDLNRNAGRQDYEGGTVGVYGTYLNGPWFWDAQFKVDLLGLDITAPGLRQRTGLQNYYVSTNVGYRIPLEHNIYVEPTAGLEYVSTVFDRTPALGANLVPLRDGDALRGRIGARVGTEFVQDDIRIEPSITGYVYSVLTESGTLGAFTGGITSVTGLREEGKVRGEVQASINFFNLKTGLSGFIRGDYRVGGDLVAGGGRAGIRYQFSTF</sequence>
<proteinExistence type="predicted"/>
<dbReference type="SMART" id="SM00539">
    <property type="entry name" value="NIDO"/>
    <property type="match status" value="1"/>
</dbReference>
<dbReference type="Pfam" id="PF03797">
    <property type="entry name" value="Autotransporter"/>
    <property type="match status" value="1"/>
</dbReference>
<name>B8ILY6_METNO</name>
<dbReference type="InterPro" id="IPR005546">
    <property type="entry name" value="Autotransporte_beta"/>
</dbReference>
<dbReference type="Proteomes" id="UP000008207">
    <property type="component" value="Chromosome"/>
</dbReference>
<dbReference type="EMBL" id="CP001349">
    <property type="protein sequence ID" value="ACL56330.1"/>
    <property type="molecule type" value="Genomic_DNA"/>
</dbReference>
<dbReference type="SUPFAM" id="SSF103515">
    <property type="entry name" value="Autotransporter"/>
    <property type="match status" value="1"/>
</dbReference>
<evidence type="ECO:0000313" key="3">
    <source>
        <dbReference type="Proteomes" id="UP000008207"/>
    </source>
</evidence>
<feature type="domain" description="Autotransporter" evidence="1">
    <location>
        <begin position="838"/>
        <end position="1119"/>
    </location>
</feature>
<dbReference type="AlphaFoldDB" id="B8ILY6"/>
<dbReference type="InterPro" id="IPR051495">
    <property type="entry name" value="Epithelial_Barrier/Signaling"/>
</dbReference>
<dbReference type="InterPro" id="IPR006315">
    <property type="entry name" value="OM_autotransptr_brl_dom"/>
</dbReference>
<dbReference type="InterPro" id="IPR012332">
    <property type="entry name" value="Autotransporter_pectin_lyase_C"/>
</dbReference>
<dbReference type="GO" id="GO:0019867">
    <property type="term" value="C:outer membrane"/>
    <property type="evidence" value="ECO:0007669"/>
    <property type="project" value="InterPro"/>
</dbReference>